<dbReference type="EMBL" id="MLGG01000024">
    <property type="protein sequence ID" value="KAK1454847.1"/>
    <property type="molecule type" value="Genomic_DNA"/>
</dbReference>
<sequence>MDFSFISKRQFITTQQKFTIYGLQFDAALQASSRPSYQDSNTLPDRHNRYLPREIRNSIYTLVLSLSDPIHIVDSLVSTDIPSKKFPFRRKIFRQYYVRCHIRLSMLRTCKKVLSEARAIAYYQEFEFWDEEALLVWLRDIGPYNRSHLCGITLFELRTCPDTVTHNVVMSRIAAMLDNSPNLKKIEVVDLKFDGVIDFSKRLKLHRDGQPKLVVTEARHIAEWVFSFFRPLLCSPSFRNGDPQRLSSLLALDAHACWLYKQKAGINHASILTKEMEDEAGASFSEHLELLLERSRKKNLRRRQKKLQRLG</sequence>
<dbReference type="InterPro" id="IPR038883">
    <property type="entry name" value="AN11006-like"/>
</dbReference>
<evidence type="ECO:0000313" key="2">
    <source>
        <dbReference type="Proteomes" id="UP001239795"/>
    </source>
</evidence>
<proteinExistence type="predicted"/>
<gene>
    <name evidence="1" type="ORF">CMEL01_03607</name>
</gene>
<keyword evidence="2" id="KW-1185">Reference proteome</keyword>
<comment type="caution">
    <text evidence="1">The sequence shown here is derived from an EMBL/GenBank/DDBJ whole genome shotgun (WGS) entry which is preliminary data.</text>
</comment>
<name>A0AAI9UCP8_9PEZI</name>
<reference evidence="1 2" key="1">
    <citation type="submission" date="2016-10" db="EMBL/GenBank/DDBJ databases">
        <title>The genome sequence of Colletotrichum fioriniae PJ7.</title>
        <authorList>
            <person name="Baroncelli R."/>
        </authorList>
    </citation>
    <scope>NUCLEOTIDE SEQUENCE [LARGE SCALE GENOMIC DNA]</scope>
    <source>
        <strain evidence="1">Col 31</strain>
    </source>
</reference>
<dbReference type="PANTHER" id="PTHR42085:SF1">
    <property type="entry name" value="F-BOX DOMAIN-CONTAINING PROTEIN"/>
    <property type="match status" value="1"/>
</dbReference>
<accession>A0AAI9UCP8</accession>
<protein>
    <submittedName>
        <fullName evidence="1">Uncharacterized protein</fullName>
    </submittedName>
</protein>
<dbReference type="PANTHER" id="PTHR42085">
    <property type="entry name" value="F-BOX DOMAIN-CONTAINING PROTEIN"/>
    <property type="match status" value="1"/>
</dbReference>
<dbReference type="AlphaFoldDB" id="A0AAI9UCP8"/>
<organism evidence="1 2">
    <name type="scientific">Colletotrichum melonis</name>
    <dbReference type="NCBI Taxonomy" id="1209925"/>
    <lineage>
        <taxon>Eukaryota</taxon>
        <taxon>Fungi</taxon>
        <taxon>Dikarya</taxon>
        <taxon>Ascomycota</taxon>
        <taxon>Pezizomycotina</taxon>
        <taxon>Sordariomycetes</taxon>
        <taxon>Hypocreomycetidae</taxon>
        <taxon>Glomerellales</taxon>
        <taxon>Glomerellaceae</taxon>
        <taxon>Colletotrichum</taxon>
        <taxon>Colletotrichum acutatum species complex</taxon>
    </lineage>
</organism>
<evidence type="ECO:0000313" key="1">
    <source>
        <dbReference type="EMBL" id="KAK1454847.1"/>
    </source>
</evidence>
<dbReference type="Proteomes" id="UP001239795">
    <property type="component" value="Unassembled WGS sequence"/>
</dbReference>